<name>F5L8N5_CALTT</name>
<dbReference type="Pfam" id="PF17932">
    <property type="entry name" value="TetR_C_24"/>
    <property type="match status" value="1"/>
</dbReference>
<dbReference type="Gene3D" id="1.10.10.60">
    <property type="entry name" value="Homeodomain-like"/>
    <property type="match status" value="1"/>
</dbReference>
<accession>F5L8N5</accession>
<reference evidence="8" key="3">
    <citation type="submission" date="2021-08" db="EMBL/GenBank/DDBJ databases">
        <authorList>
            <person name="de Jong S."/>
            <person name="van den Broek M."/>
            <person name="Merkel A."/>
            <person name="de la Torre Cortes P."/>
            <person name="Kalamorz F."/>
            <person name="Cook G."/>
            <person name="van Loosdrecht M."/>
            <person name="McMillan D."/>
        </authorList>
    </citation>
    <scope>NUCLEOTIDE SEQUENCE</scope>
    <source>
        <strain evidence="8">TA2.A1</strain>
    </source>
</reference>
<keyword evidence="4" id="KW-0804">Transcription</keyword>
<dbReference type="AlphaFoldDB" id="F5L8N5"/>
<gene>
    <name evidence="7" type="ORF">CathTA2_2190</name>
    <name evidence="8" type="ORF">HUR95_14440</name>
</gene>
<evidence type="ECO:0000256" key="3">
    <source>
        <dbReference type="ARBA" id="ARBA00023125"/>
    </source>
</evidence>
<sequence>MSDNGIHPDAGKRQKILESAFAVFSQKGYQQTKVEEVAQHAGIGKGTVYLYFTSKEELLREMLKAMIKKYLSELKQKLAEETDPWAKLKVMYTIHVSLLQENPSLVQLHLHDFAFVNDQFRSWLETEKEDFVNHIAAIIESGIQTGQFRPLNAKLAAALIISSLGVFLPPHSSECFSVDELVDLLFHGMSRRVSAQA</sequence>
<evidence type="ECO:0000313" key="9">
    <source>
        <dbReference type="Proteomes" id="UP000010716"/>
    </source>
</evidence>
<keyword evidence="2" id="KW-0805">Transcription regulation</keyword>
<dbReference type="InterPro" id="IPR001647">
    <property type="entry name" value="HTH_TetR"/>
</dbReference>
<dbReference type="PANTHER" id="PTHR43479:SF11">
    <property type="entry name" value="ACREF_ENVCD OPERON REPRESSOR-RELATED"/>
    <property type="match status" value="1"/>
</dbReference>
<evidence type="ECO:0000313" key="10">
    <source>
        <dbReference type="Proteomes" id="UP000825179"/>
    </source>
</evidence>
<keyword evidence="10" id="KW-1185">Reference proteome</keyword>
<reference evidence="7 9" key="1">
    <citation type="journal article" date="2011" name="J. Bacteriol.">
        <title>Draft genome sequence of the thermoalkaliphilic Caldalkalibacillus thermarum strain TA2.A1.</title>
        <authorList>
            <person name="Kalamorz F."/>
            <person name="Keis S."/>
            <person name="McMillan D.G."/>
            <person name="Olsson K."/>
            <person name="Stanton J.A."/>
            <person name="Stockwell P."/>
            <person name="Black M.A."/>
            <person name="Klingeman D.M."/>
            <person name="Land M.L."/>
            <person name="Han C.S."/>
            <person name="Martin S.L."/>
            <person name="Becher S.A."/>
            <person name="Peddie C.J."/>
            <person name="Morgan H.W."/>
            <person name="Matthies D."/>
            <person name="Preiss L."/>
            <person name="Meier T."/>
            <person name="Brown S.D."/>
            <person name="Cook G.M."/>
        </authorList>
    </citation>
    <scope>NUCLEOTIDE SEQUENCE [LARGE SCALE GENOMIC DNA]</scope>
    <source>
        <strain evidence="7 9">TA2.A1</strain>
    </source>
</reference>
<organism evidence="7 9">
    <name type="scientific">Caldalkalibacillus thermarum (strain TA2.A1)</name>
    <dbReference type="NCBI Taxonomy" id="986075"/>
    <lineage>
        <taxon>Bacteria</taxon>
        <taxon>Bacillati</taxon>
        <taxon>Bacillota</taxon>
        <taxon>Bacilli</taxon>
        <taxon>Bacillales</taxon>
        <taxon>Bacillaceae</taxon>
        <taxon>Caldalkalibacillus</taxon>
    </lineage>
</organism>
<dbReference type="Pfam" id="PF00440">
    <property type="entry name" value="TetR_N"/>
    <property type="match status" value="1"/>
</dbReference>
<evidence type="ECO:0000256" key="4">
    <source>
        <dbReference type="ARBA" id="ARBA00023163"/>
    </source>
</evidence>
<reference evidence="8 10" key="2">
    <citation type="journal article" date="2020" name="Extremophiles">
        <title>Genomic analysis of Caldalkalibacillus thermarum TA2.A1 reveals aerobic alkaliphilic metabolism and evolutionary hallmarks linking alkaliphilic bacteria and plant life.</title>
        <authorList>
            <person name="de Jong S.I."/>
            <person name="van den Broek M.A."/>
            <person name="Merkel A.Y."/>
            <person name="de la Torre Cortes P."/>
            <person name="Kalamorz F."/>
            <person name="Cook G.M."/>
            <person name="van Loosdrecht M.C.M."/>
            <person name="McMillan D.G.G."/>
        </authorList>
    </citation>
    <scope>NUCLEOTIDE SEQUENCE [LARGE SCALE GENOMIC DNA]</scope>
    <source>
        <strain evidence="8 10">TA2.A1</strain>
    </source>
</reference>
<dbReference type="InterPro" id="IPR036271">
    <property type="entry name" value="Tet_transcr_reg_TetR-rel_C_sf"/>
</dbReference>
<dbReference type="GO" id="GO:0003677">
    <property type="term" value="F:DNA binding"/>
    <property type="evidence" value="ECO:0007669"/>
    <property type="project" value="UniProtKB-UniRule"/>
</dbReference>
<dbReference type="eggNOG" id="COG1309">
    <property type="taxonomic scope" value="Bacteria"/>
</dbReference>
<dbReference type="RefSeq" id="WP_007505490.1">
    <property type="nucleotide sequence ID" value="NZ_AFCE01000152.1"/>
</dbReference>
<keyword evidence="1" id="KW-0678">Repressor</keyword>
<dbReference type="FunFam" id="1.10.10.60:FF:000141">
    <property type="entry name" value="TetR family transcriptional regulator"/>
    <property type="match status" value="1"/>
</dbReference>
<feature type="domain" description="HTH tetR-type" evidence="6">
    <location>
        <begin position="10"/>
        <end position="70"/>
    </location>
</feature>
<evidence type="ECO:0000256" key="2">
    <source>
        <dbReference type="ARBA" id="ARBA00023015"/>
    </source>
</evidence>
<dbReference type="EMBL" id="CP082237">
    <property type="protein sequence ID" value="QZT33432.1"/>
    <property type="molecule type" value="Genomic_DNA"/>
</dbReference>
<dbReference type="Proteomes" id="UP000825179">
    <property type="component" value="Chromosome"/>
</dbReference>
<proteinExistence type="predicted"/>
<dbReference type="PANTHER" id="PTHR43479">
    <property type="entry name" value="ACREF/ENVCD OPERON REPRESSOR-RELATED"/>
    <property type="match status" value="1"/>
</dbReference>
<evidence type="ECO:0000313" key="8">
    <source>
        <dbReference type="EMBL" id="QZT33432.1"/>
    </source>
</evidence>
<dbReference type="Proteomes" id="UP000010716">
    <property type="component" value="Unassembled WGS sequence"/>
</dbReference>
<dbReference type="GO" id="GO:0045892">
    <property type="term" value="P:negative regulation of DNA-templated transcription"/>
    <property type="evidence" value="ECO:0007669"/>
    <property type="project" value="UniProtKB-ARBA"/>
</dbReference>
<dbReference type="OrthoDB" id="6430772at2"/>
<dbReference type="KEGG" id="cthu:HUR95_14440"/>
<dbReference type="SUPFAM" id="SSF48498">
    <property type="entry name" value="Tetracyclin repressor-like, C-terminal domain"/>
    <property type="match status" value="1"/>
</dbReference>
<protein>
    <submittedName>
        <fullName evidence="8">TetR/AcrR family transcriptional regulator</fullName>
    </submittedName>
    <submittedName>
        <fullName evidence="7">Transcriptional regulator, TetR family</fullName>
    </submittedName>
</protein>
<dbReference type="InterPro" id="IPR041490">
    <property type="entry name" value="KstR2_TetR_C"/>
</dbReference>
<feature type="DNA-binding region" description="H-T-H motif" evidence="5">
    <location>
        <begin position="33"/>
        <end position="52"/>
    </location>
</feature>
<dbReference type="EMBL" id="AFCE01000152">
    <property type="protein sequence ID" value="EGL82274.1"/>
    <property type="molecule type" value="Genomic_DNA"/>
</dbReference>
<evidence type="ECO:0000256" key="1">
    <source>
        <dbReference type="ARBA" id="ARBA00022491"/>
    </source>
</evidence>
<keyword evidence="3 5" id="KW-0238">DNA-binding</keyword>
<dbReference type="PRINTS" id="PR00455">
    <property type="entry name" value="HTHTETR"/>
</dbReference>
<evidence type="ECO:0000256" key="5">
    <source>
        <dbReference type="PROSITE-ProRule" id="PRU00335"/>
    </source>
</evidence>
<dbReference type="SUPFAM" id="SSF46689">
    <property type="entry name" value="Homeodomain-like"/>
    <property type="match status" value="1"/>
</dbReference>
<evidence type="ECO:0000259" key="6">
    <source>
        <dbReference type="PROSITE" id="PS50977"/>
    </source>
</evidence>
<dbReference type="InterPro" id="IPR050624">
    <property type="entry name" value="HTH-type_Tx_Regulator"/>
</dbReference>
<dbReference type="PROSITE" id="PS50977">
    <property type="entry name" value="HTH_TETR_2"/>
    <property type="match status" value="1"/>
</dbReference>
<dbReference type="InterPro" id="IPR009057">
    <property type="entry name" value="Homeodomain-like_sf"/>
</dbReference>
<dbReference type="Gene3D" id="1.10.357.10">
    <property type="entry name" value="Tetracycline Repressor, domain 2"/>
    <property type="match status" value="1"/>
</dbReference>
<evidence type="ECO:0000313" key="7">
    <source>
        <dbReference type="EMBL" id="EGL82274.1"/>
    </source>
</evidence>